<protein>
    <recommendedName>
        <fullName evidence="3">Fibrinogen C-terminal domain-containing protein</fullName>
    </recommendedName>
</protein>
<keyword evidence="5" id="KW-1185">Reference proteome</keyword>
<dbReference type="CDD" id="cd00087">
    <property type="entry name" value="FReD"/>
    <property type="match status" value="1"/>
</dbReference>
<accession>A0A8W8JJH8</accession>
<dbReference type="NCBIfam" id="NF040941">
    <property type="entry name" value="GGGWT_bact"/>
    <property type="match status" value="1"/>
</dbReference>
<dbReference type="InterPro" id="IPR050373">
    <property type="entry name" value="Fibrinogen_C-term_domain"/>
</dbReference>
<evidence type="ECO:0000256" key="2">
    <source>
        <dbReference type="SAM" id="SignalP"/>
    </source>
</evidence>
<evidence type="ECO:0000313" key="4">
    <source>
        <dbReference type="EnsemblMetazoa" id="G19688.1:cds"/>
    </source>
</evidence>
<dbReference type="AlphaFoldDB" id="A0A8W8JJH8"/>
<feature type="domain" description="Fibrinogen C-terminal" evidence="3">
    <location>
        <begin position="273"/>
        <end position="494"/>
    </location>
</feature>
<evidence type="ECO:0000259" key="3">
    <source>
        <dbReference type="PROSITE" id="PS51406"/>
    </source>
</evidence>
<dbReference type="Gene3D" id="4.10.530.10">
    <property type="entry name" value="Gamma-fibrinogen Carboxyl Terminal Fragment, domain 2"/>
    <property type="match status" value="1"/>
</dbReference>
<dbReference type="GO" id="GO:0005615">
    <property type="term" value="C:extracellular space"/>
    <property type="evidence" value="ECO:0007669"/>
    <property type="project" value="TreeGrafter"/>
</dbReference>
<dbReference type="InterPro" id="IPR020837">
    <property type="entry name" value="Fibrinogen_CS"/>
</dbReference>
<feature type="signal peptide" evidence="2">
    <location>
        <begin position="1"/>
        <end position="20"/>
    </location>
</feature>
<sequence length="496" mass="56176">MPVDVGHLQLLFTVLSLSEAMLCRQYKGNIKADNKGTTQALSDILFAASLLTCVSLCGNGCQCVVKTYTPAVRKPLACTLFTRGRGLTLITVLSRSTVIWKQMEADGRQFRDELMEEKVSNRIGWIKIGFGSPHEDYWIGNDVIHQLTKGTNSSMYVEISPRRDNYTFYQVYRDFSISSEDQKYKLQLANPGNGCHLVSEALVSKLYTSSSKNDNKASLHTPSNTLPAASLSICACLCGDSCKCFSFNSETKMCRLHSSCDTQNMTVSDTGWRSYTMRPKDCKDLYKSGKVDSGVYTIYPWERFDSNYRPVQAYCDMETEGGGWTAIQRRVDGEENFNRSWTDYKFGFGNPQRDYWIGNDVIHQLTKGRNSSLYVSITSTNKTISHTVYGQFSVSSEEQNYALHIADYKNGSLVDAMPSAYYHGYYGIKFSTFDMDNDWVIQTNCASDSSGGWWFSLCFDAYLNGPWSSDYVYNPWSSQYWSMRQVNGTLMSIKYN</sequence>
<dbReference type="SUPFAM" id="SSF56496">
    <property type="entry name" value="Fibrinogen C-terminal domain-like"/>
    <property type="match status" value="2"/>
</dbReference>
<evidence type="ECO:0000256" key="1">
    <source>
        <dbReference type="ARBA" id="ARBA00023157"/>
    </source>
</evidence>
<dbReference type="SMART" id="SM00186">
    <property type="entry name" value="FBG"/>
    <property type="match status" value="1"/>
</dbReference>
<dbReference type="InterPro" id="IPR014716">
    <property type="entry name" value="Fibrinogen_a/b/g_C_1"/>
</dbReference>
<dbReference type="Pfam" id="PF00147">
    <property type="entry name" value="Fibrinogen_C"/>
    <property type="match status" value="2"/>
</dbReference>
<organism evidence="4 5">
    <name type="scientific">Magallana gigas</name>
    <name type="common">Pacific oyster</name>
    <name type="synonym">Crassostrea gigas</name>
    <dbReference type="NCBI Taxonomy" id="29159"/>
    <lineage>
        <taxon>Eukaryota</taxon>
        <taxon>Metazoa</taxon>
        <taxon>Spiralia</taxon>
        <taxon>Lophotrochozoa</taxon>
        <taxon>Mollusca</taxon>
        <taxon>Bivalvia</taxon>
        <taxon>Autobranchia</taxon>
        <taxon>Pteriomorphia</taxon>
        <taxon>Ostreida</taxon>
        <taxon>Ostreoidea</taxon>
        <taxon>Ostreidae</taxon>
        <taxon>Magallana</taxon>
    </lineage>
</organism>
<dbReference type="Proteomes" id="UP000005408">
    <property type="component" value="Unassembled WGS sequence"/>
</dbReference>
<keyword evidence="2" id="KW-0732">Signal</keyword>
<dbReference type="InterPro" id="IPR002181">
    <property type="entry name" value="Fibrinogen_a/b/g_C_dom"/>
</dbReference>
<proteinExistence type="predicted"/>
<dbReference type="Gene3D" id="3.90.215.10">
    <property type="entry name" value="Gamma Fibrinogen, chain A, domain 1"/>
    <property type="match status" value="2"/>
</dbReference>
<evidence type="ECO:0000313" key="5">
    <source>
        <dbReference type="Proteomes" id="UP000005408"/>
    </source>
</evidence>
<name>A0A8W8JJH8_MAGGI</name>
<feature type="chain" id="PRO_5036479023" description="Fibrinogen C-terminal domain-containing protein" evidence="2">
    <location>
        <begin position="21"/>
        <end position="496"/>
    </location>
</feature>
<dbReference type="PANTHER" id="PTHR19143">
    <property type="entry name" value="FIBRINOGEN/TENASCIN/ANGIOPOEITIN"/>
    <property type="match status" value="1"/>
</dbReference>
<dbReference type="InterPro" id="IPR036056">
    <property type="entry name" value="Fibrinogen-like_C"/>
</dbReference>
<dbReference type="PROSITE" id="PS00514">
    <property type="entry name" value="FIBRINOGEN_C_1"/>
    <property type="match status" value="1"/>
</dbReference>
<dbReference type="EnsemblMetazoa" id="G19688.1">
    <property type="protein sequence ID" value="G19688.1:cds"/>
    <property type="gene ID" value="G19688"/>
</dbReference>
<keyword evidence="1" id="KW-1015">Disulfide bond</keyword>
<reference evidence="4" key="1">
    <citation type="submission" date="2022-08" db="UniProtKB">
        <authorList>
            <consortium name="EnsemblMetazoa"/>
        </authorList>
    </citation>
    <scope>IDENTIFICATION</scope>
    <source>
        <strain evidence="4">05x7-T-G4-1.051#20</strain>
    </source>
</reference>
<dbReference type="PROSITE" id="PS51406">
    <property type="entry name" value="FIBRINOGEN_C_2"/>
    <property type="match status" value="1"/>
</dbReference>